<evidence type="ECO:0000256" key="8">
    <source>
        <dbReference type="SAM" id="Phobius"/>
    </source>
</evidence>
<evidence type="ECO:0000256" key="6">
    <source>
        <dbReference type="ARBA" id="ARBA00023136"/>
    </source>
</evidence>
<dbReference type="EMBL" id="QCXQ01000002">
    <property type="protein sequence ID" value="PWF99997.1"/>
    <property type="molecule type" value="Genomic_DNA"/>
</dbReference>
<comment type="subcellular location">
    <subcellularLocation>
        <location evidence="1">Cell membrane</location>
        <topology evidence="1">Multi-pass membrane protein</topology>
    </subcellularLocation>
</comment>
<keyword evidence="6 8" id="KW-0472">Membrane</keyword>
<evidence type="ECO:0000256" key="7">
    <source>
        <dbReference type="ARBA" id="ARBA00034125"/>
    </source>
</evidence>
<dbReference type="Proteomes" id="UP000245080">
    <property type="component" value="Unassembled WGS sequence"/>
</dbReference>
<dbReference type="PANTHER" id="PTHR34390">
    <property type="entry name" value="UPF0442 PROTEIN YJJB-RELATED"/>
    <property type="match status" value="1"/>
</dbReference>
<keyword evidence="4 8" id="KW-0812">Transmembrane</keyword>
<reference evidence="10 11" key="1">
    <citation type="journal article" date="2018" name="Int. J. Syst. Evol. Microbiol.">
        <title>Lactobacillus bambusae sp. nov., isolated from a traditional fermented Ma-bamboo shoots of Taiwan.</title>
        <authorList>
            <person name="Wang L.-T."/>
        </authorList>
    </citation>
    <scope>NUCLEOTIDE SEQUENCE [LARGE SCALE GENOMIC DNA]</scope>
    <source>
        <strain evidence="10 11">BS-W1</strain>
    </source>
</reference>
<dbReference type="GO" id="GO:0005886">
    <property type="term" value="C:plasma membrane"/>
    <property type="evidence" value="ECO:0007669"/>
    <property type="project" value="UniProtKB-SubCell"/>
</dbReference>
<accession>A0A2V1MZS9</accession>
<evidence type="ECO:0000313" key="10">
    <source>
        <dbReference type="EMBL" id="PWF99997.1"/>
    </source>
</evidence>
<organism evidence="10 11">
    <name type="scientific">Levilactobacillus bambusae</name>
    <dbReference type="NCBI Taxonomy" id="2024736"/>
    <lineage>
        <taxon>Bacteria</taxon>
        <taxon>Bacillati</taxon>
        <taxon>Bacillota</taxon>
        <taxon>Bacilli</taxon>
        <taxon>Lactobacillales</taxon>
        <taxon>Lactobacillaceae</taxon>
        <taxon>Levilactobacillus</taxon>
    </lineage>
</organism>
<feature type="domain" description="Threonine/Serine exporter ThrE" evidence="9">
    <location>
        <begin position="7"/>
        <end position="133"/>
    </location>
</feature>
<keyword evidence="2" id="KW-1003">Cell membrane</keyword>
<evidence type="ECO:0000313" key="11">
    <source>
        <dbReference type="Proteomes" id="UP000245080"/>
    </source>
</evidence>
<sequence length="156" mass="16578">MAFLISIVATYAATVSFGILINIPRRALNVSGLIGVLAWVIYSGIVQIGGGSVTGNLIGAFVIGVASMQAARHKKMPVIIFTIPSLVPFVPGGQAYQMIKNFALGNPAVAADYLLQVVMIAGALAFGFVLSELANSLQRRYLTRQKLLKQTGIKEK</sequence>
<keyword evidence="3" id="KW-0997">Cell inner membrane</keyword>
<dbReference type="OrthoDB" id="9810047at2"/>
<dbReference type="GO" id="GO:0015744">
    <property type="term" value="P:succinate transport"/>
    <property type="evidence" value="ECO:0007669"/>
    <property type="project" value="TreeGrafter"/>
</dbReference>
<proteinExistence type="inferred from homology"/>
<dbReference type="InterPro" id="IPR024528">
    <property type="entry name" value="ThrE_2"/>
</dbReference>
<feature type="transmembrane region" description="Helical" evidence="8">
    <location>
        <begin position="76"/>
        <end position="93"/>
    </location>
</feature>
<comment type="similarity">
    <text evidence="7">Belongs to the ThrE exporter (TC 2.A.79) family.</text>
</comment>
<name>A0A2V1MZS9_9LACO</name>
<evidence type="ECO:0000256" key="5">
    <source>
        <dbReference type="ARBA" id="ARBA00022989"/>
    </source>
</evidence>
<protein>
    <submittedName>
        <fullName evidence="10">Threonine/serine exporter</fullName>
    </submittedName>
</protein>
<dbReference type="RefSeq" id="WP_109249946.1">
    <property type="nucleotide sequence ID" value="NZ_QCXQ01000002.1"/>
</dbReference>
<dbReference type="InterPro" id="IPR050539">
    <property type="entry name" value="ThrE_Dicarb/AminoAcid_Exp"/>
</dbReference>
<evidence type="ECO:0000259" key="9">
    <source>
        <dbReference type="Pfam" id="PF12821"/>
    </source>
</evidence>
<evidence type="ECO:0000256" key="4">
    <source>
        <dbReference type="ARBA" id="ARBA00022692"/>
    </source>
</evidence>
<dbReference type="AlphaFoldDB" id="A0A2V1MZS9"/>
<evidence type="ECO:0000256" key="1">
    <source>
        <dbReference type="ARBA" id="ARBA00004651"/>
    </source>
</evidence>
<keyword evidence="11" id="KW-1185">Reference proteome</keyword>
<feature type="transmembrane region" description="Helical" evidence="8">
    <location>
        <begin position="113"/>
        <end position="134"/>
    </location>
</feature>
<evidence type="ECO:0000256" key="2">
    <source>
        <dbReference type="ARBA" id="ARBA00022475"/>
    </source>
</evidence>
<dbReference type="PANTHER" id="PTHR34390:SF1">
    <property type="entry name" value="SUCCINATE TRANSPORTER SUBUNIT YJJB-RELATED"/>
    <property type="match status" value="1"/>
</dbReference>
<evidence type="ECO:0000256" key="3">
    <source>
        <dbReference type="ARBA" id="ARBA00022519"/>
    </source>
</evidence>
<keyword evidence="5 8" id="KW-1133">Transmembrane helix</keyword>
<comment type="caution">
    <text evidence="10">The sequence shown here is derived from an EMBL/GenBank/DDBJ whole genome shotgun (WGS) entry which is preliminary data.</text>
</comment>
<gene>
    <name evidence="10" type="ORF">DCM90_03400</name>
</gene>
<dbReference type="Pfam" id="PF12821">
    <property type="entry name" value="ThrE_2"/>
    <property type="match status" value="1"/>
</dbReference>
<feature type="transmembrane region" description="Helical" evidence="8">
    <location>
        <begin position="34"/>
        <end position="64"/>
    </location>
</feature>